<dbReference type="STRING" id="229205.SAMN05444372_10881"/>
<dbReference type="InterPro" id="IPR012296">
    <property type="entry name" value="Nuclease_put_TT1808"/>
</dbReference>
<dbReference type="Pfam" id="PF05685">
    <property type="entry name" value="Uma2"/>
    <property type="match status" value="1"/>
</dbReference>
<dbReference type="RefSeq" id="WP_073019697.1">
    <property type="nucleotide sequence ID" value="NZ_FQWF01000008.1"/>
</dbReference>
<dbReference type="AlphaFoldDB" id="A0A1M5LI65"/>
<dbReference type="CDD" id="cd06260">
    <property type="entry name" value="DUF820-like"/>
    <property type="match status" value="1"/>
</dbReference>
<name>A0A1M5LI65_9FLAO</name>
<accession>A0A1M5LI65</accession>
<dbReference type="EMBL" id="FQWF01000008">
    <property type="protein sequence ID" value="SHG64812.1"/>
    <property type="molecule type" value="Genomic_DNA"/>
</dbReference>
<dbReference type="PANTHER" id="PTHR34107:SF4">
    <property type="entry name" value="SLL1222 PROTEIN"/>
    <property type="match status" value="1"/>
</dbReference>
<proteinExistence type="predicted"/>
<dbReference type="InterPro" id="IPR008538">
    <property type="entry name" value="Uma2"/>
</dbReference>
<evidence type="ECO:0000259" key="1">
    <source>
        <dbReference type="Pfam" id="PF05685"/>
    </source>
</evidence>
<dbReference type="PANTHER" id="PTHR34107">
    <property type="entry name" value="SLL0198 PROTEIN-RELATED"/>
    <property type="match status" value="1"/>
</dbReference>
<reference evidence="3" key="1">
    <citation type="submission" date="2016-11" db="EMBL/GenBank/DDBJ databases">
        <authorList>
            <person name="Varghese N."/>
            <person name="Submissions S."/>
        </authorList>
    </citation>
    <scope>NUCLEOTIDE SEQUENCE [LARGE SCALE GENOMIC DNA]</scope>
    <source>
        <strain evidence="3">DSM 17659</strain>
    </source>
</reference>
<evidence type="ECO:0000313" key="2">
    <source>
        <dbReference type="EMBL" id="SHG64812.1"/>
    </source>
</evidence>
<dbReference type="Proteomes" id="UP000184020">
    <property type="component" value="Unassembled WGS sequence"/>
</dbReference>
<evidence type="ECO:0000313" key="3">
    <source>
        <dbReference type="Proteomes" id="UP000184020"/>
    </source>
</evidence>
<dbReference type="GO" id="GO:0004519">
    <property type="term" value="F:endonuclease activity"/>
    <property type="evidence" value="ECO:0007669"/>
    <property type="project" value="UniProtKB-KW"/>
</dbReference>
<dbReference type="InterPro" id="IPR011335">
    <property type="entry name" value="Restrct_endonuc-II-like"/>
</dbReference>
<keyword evidence="2" id="KW-0378">Hydrolase</keyword>
<keyword evidence="2" id="KW-0540">Nuclease</keyword>
<keyword evidence="2" id="KW-0255">Endonuclease</keyword>
<dbReference type="Gene3D" id="3.90.1570.10">
    <property type="entry name" value="tt1808, chain A"/>
    <property type="match status" value="1"/>
</dbReference>
<dbReference type="SUPFAM" id="SSF52980">
    <property type="entry name" value="Restriction endonuclease-like"/>
    <property type="match status" value="1"/>
</dbReference>
<organism evidence="2 3">
    <name type="scientific">Flavobacterium micromati</name>
    <dbReference type="NCBI Taxonomy" id="229205"/>
    <lineage>
        <taxon>Bacteria</taxon>
        <taxon>Pseudomonadati</taxon>
        <taxon>Bacteroidota</taxon>
        <taxon>Flavobacteriia</taxon>
        <taxon>Flavobacteriales</taxon>
        <taxon>Flavobacteriaceae</taxon>
        <taxon>Flavobacterium</taxon>
    </lineage>
</organism>
<keyword evidence="3" id="KW-1185">Reference proteome</keyword>
<feature type="domain" description="Putative restriction endonuclease" evidence="1">
    <location>
        <begin position="19"/>
        <end position="188"/>
    </location>
</feature>
<dbReference type="OrthoDB" id="9808428at2"/>
<sequence>MITNISQLDLAKKYSYADYLTWMFQERLELFKGKIVKMSPAPSMYHQKVSRDLTIILGNKFKNNSCNLFVAPFDVRLLSTKNSKNDTDIYTVVQPDLCVICDESKIDARGAIGAPELMIEILSPGNSKKEMRYKFDLYQEAGVLEYWIVNPENKTIFIFVLKEGIFVGQHPLIEDDKIESPLFPQLDFKLEEIFN</sequence>
<protein>
    <submittedName>
        <fullName evidence="2">Endonuclease, Uma2 family (Restriction endonuclease fold)</fullName>
    </submittedName>
</protein>
<gene>
    <name evidence="2" type="ORF">SAMN05444372_10881</name>
</gene>